<dbReference type="EMBL" id="MFUC01000006">
    <property type="protein sequence ID" value="OGI72399.1"/>
    <property type="molecule type" value="Genomic_DNA"/>
</dbReference>
<comment type="caution">
    <text evidence="4">The sequence shown here is derived from an EMBL/GenBank/DDBJ whole genome shotgun (WGS) entry which is preliminary data.</text>
</comment>
<dbReference type="InterPro" id="IPR001328">
    <property type="entry name" value="Pept_tRNA_hydro"/>
</dbReference>
<gene>
    <name evidence="4" type="ORF">A3J61_00250</name>
</gene>
<dbReference type="PANTHER" id="PTHR17224:SF1">
    <property type="entry name" value="PEPTIDYL-TRNA HYDROLASE"/>
    <property type="match status" value="1"/>
</dbReference>
<dbReference type="InterPro" id="IPR036416">
    <property type="entry name" value="Pept_tRNA_hydro_sf"/>
</dbReference>
<name>A0A1F6VS56_9BACT</name>
<dbReference type="Proteomes" id="UP000179686">
    <property type="component" value="Unassembled WGS sequence"/>
</dbReference>
<evidence type="ECO:0000313" key="4">
    <source>
        <dbReference type="EMBL" id="OGI72399.1"/>
    </source>
</evidence>
<protein>
    <recommendedName>
        <fullName evidence="6">Aminoacyl-tRNA hydrolase</fullName>
    </recommendedName>
</protein>
<reference evidence="4 5" key="1">
    <citation type="journal article" date="2016" name="Nat. Commun.">
        <title>Thousands of microbial genomes shed light on interconnected biogeochemical processes in an aquifer system.</title>
        <authorList>
            <person name="Anantharaman K."/>
            <person name="Brown C.T."/>
            <person name="Hug L.A."/>
            <person name="Sharon I."/>
            <person name="Castelle C.J."/>
            <person name="Probst A.J."/>
            <person name="Thomas B.C."/>
            <person name="Singh A."/>
            <person name="Wilkins M.J."/>
            <person name="Karaoz U."/>
            <person name="Brodie E.L."/>
            <person name="Williams K.H."/>
            <person name="Hubbard S.S."/>
            <person name="Banfield J.F."/>
        </authorList>
    </citation>
    <scope>NUCLEOTIDE SEQUENCE [LARGE SCALE GENOMIC DNA]</scope>
</reference>
<keyword evidence="2" id="KW-0378">Hydrolase</keyword>
<keyword evidence="3" id="KW-0694">RNA-binding</keyword>
<dbReference type="SUPFAM" id="SSF53178">
    <property type="entry name" value="Peptidyl-tRNA hydrolase-like"/>
    <property type="match status" value="1"/>
</dbReference>
<sequence>MYVFGLGNPGKKYENTPHNAGQIALGNLPSIVGVEIIYPDTFMNESGKFIKKFLSYKNLSKNTNTNQYANIVIVYDDIDLPLGEFKLAFGRGDGGHNGLTSVINELGTKDFIRLRIGICPTDKDGLMRKPKNIFGGNATHKYVLRPLSETGFQKIKSNSLKIKAILESLSTNGYEKTTSFMGVLS</sequence>
<dbReference type="STRING" id="1801752.A3J61_00250"/>
<dbReference type="Gene3D" id="3.40.50.1470">
    <property type="entry name" value="Peptidyl-tRNA hydrolase"/>
    <property type="match status" value="2"/>
</dbReference>
<dbReference type="AlphaFoldDB" id="A0A1F6VS56"/>
<proteinExistence type="predicted"/>
<dbReference type="GO" id="GO:0000049">
    <property type="term" value="F:tRNA binding"/>
    <property type="evidence" value="ECO:0007669"/>
    <property type="project" value="UniProtKB-KW"/>
</dbReference>
<evidence type="ECO:0000256" key="1">
    <source>
        <dbReference type="ARBA" id="ARBA00022555"/>
    </source>
</evidence>
<accession>A0A1F6VS56</accession>
<dbReference type="GO" id="GO:0004045">
    <property type="term" value="F:peptidyl-tRNA hydrolase activity"/>
    <property type="evidence" value="ECO:0007669"/>
    <property type="project" value="InterPro"/>
</dbReference>
<organism evidence="4 5">
    <name type="scientific">Candidatus Nomurabacteria bacterium RIFCSPHIGHO2_02_FULL_38_15</name>
    <dbReference type="NCBI Taxonomy" id="1801752"/>
    <lineage>
        <taxon>Bacteria</taxon>
        <taxon>Candidatus Nomuraibacteriota</taxon>
    </lineage>
</organism>
<keyword evidence="1" id="KW-0820">tRNA-binding</keyword>
<evidence type="ECO:0000313" key="5">
    <source>
        <dbReference type="Proteomes" id="UP000179686"/>
    </source>
</evidence>
<evidence type="ECO:0000256" key="3">
    <source>
        <dbReference type="ARBA" id="ARBA00022884"/>
    </source>
</evidence>
<evidence type="ECO:0000256" key="2">
    <source>
        <dbReference type="ARBA" id="ARBA00022801"/>
    </source>
</evidence>
<dbReference type="Pfam" id="PF01195">
    <property type="entry name" value="Pept_tRNA_hydro"/>
    <property type="match status" value="1"/>
</dbReference>
<evidence type="ECO:0008006" key="6">
    <source>
        <dbReference type="Google" id="ProtNLM"/>
    </source>
</evidence>
<dbReference type="PANTHER" id="PTHR17224">
    <property type="entry name" value="PEPTIDYL-TRNA HYDROLASE"/>
    <property type="match status" value="1"/>
</dbReference>